<feature type="region of interest" description="Disordered" evidence="1">
    <location>
        <begin position="381"/>
        <end position="463"/>
    </location>
</feature>
<dbReference type="Pfam" id="PF16025">
    <property type="entry name" value="CaM_bind"/>
    <property type="match status" value="1"/>
</dbReference>
<sequence length="1151" mass="129296">MEDYDKFVQLCLSQLRKNEEEEQKHSKPLSASVIRFCGRPILPPLLSEKQREEMRRHRDEMQKATVHKKFSGDPRMARVQTILHSVQLRKTPTLEELLEESEIRNEFLHPRNISKASHSEVNVGTMETLPPASGVFTPSKTSTTYSAFCPDVSPQQSCHEECLNEQRDSQQESQPGSFSSEIHPSPSSGYITNENPENTVSISEWTEGFFLQNTSNTIAKMPDIISHPPIDGEELERSGLESVFLQVKDIDDASFHNDSLTRDPQNNEQFEISHLESVEHEEHIPFSTKPDFSDYVNMEKNEGLVTLPDKTVFSDNLNLSQKSFKPPSLTSEPQKKPSEAEPEPVNQINKLSTKQSEELHPMSLQALLKKSQEYRRRQRLLRNQAKNTKIQEKTQEQPKARIEEQSLSDKENEDKDTGTAEDKKTKEQRGNFIPSVEKNTAESEASEGRSKVKNESITQNGNTTELMSAEEETALKNKLNSFQEFITQPKESSSFIQQRPTSAGRYQDTFNRISCLKGSHRGVGKYCTVPVPNVCLSPVHFKSKDGPKDGLTVEEEKTSIENPVLNQAKALSSTANVMTGDDFTGVFAQSSLHIDQLRSSLSCLKVLISDLESTMKESLDNQTENSVQTESGFKSMKQSDQLEQRDCFGVEGEQSDDDDGGNNVDGRDLQRRQLIDFQTIHEDLESEASFIGTDDVCLSVQERALEFVKLNHDKICKTAATGGKEKCAKGFVQRDASTRQPFPTKSLTSVAQLMLVPDMFRNGLSENTLPWDTSILSDQSNRPELKEREATAEGQQRCVRSPSLNQSYDVEMPSGLWLLEGSGSDPGSQSHLGPEMHMTPDSGGEGHRGVSKVKRRLLMHLTDETQEKSASMSGAASAVVRPNSSTCRAAVHLYEDIKKDGQEQLKQAHATQVRALQDKHRKQQEELLQVLAARYRLLQNVSPRSTSGSCPGDTLTFSALSQPLRPLSRRCRPLLAAAVKGFLTRRLLRTERVAQLLRTIRDTQQFLQAQGAASREFCSRQDGLLQERVALQLRAARYEVHDIFFSLSAGEQMQLISWDRGLVKDRELRQQNGHSGSPRRKSFLSAATQKSLERKREMLIQKGAAELHKGVLTKTGQKSGFTAKKPQETKRGQFIANPQRVPKSRCSSRPR</sequence>
<organism evidence="2 3">
    <name type="scientific">Austrofundulus limnaeus</name>
    <name type="common">Annual killifish</name>
    <dbReference type="NCBI Taxonomy" id="52670"/>
    <lineage>
        <taxon>Eukaryota</taxon>
        <taxon>Metazoa</taxon>
        <taxon>Chordata</taxon>
        <taxon>Craniata</taxon>
        <taxon>Vertebrata</taxon>
        <taxon>Euteleostomi</taxon>
        <taxon>Actinopterygii</taxon>
        <taxon>Neopterygii</taxon>
        <taxon>Teleostei</taxon>
        <taxon>Neoteleostei</taxon>
        <taxon>Acanthomorphata</taxon>
        <taxon>Ovalentaria</taxon>
        <taxon>Atherinomorphae</taxon>
        <taxon>Cyprinodontiformes</taxon>
        <taxon>Rivulidae</taxon>
        <taxon>Austrofundulus</taxon>
    </lineage>
</organism>
<keyword evidence="2" id="KW-1185">Reference proteome</keyword>
<name>A0A2I4BNZ6_AUSLI</name>
<evidence type="ECO:0000313" key="3">
    <source>
        <dbReference type="RefSeq" id="XP_013869472.1"/>
    </source>
</evidence>
<feature type="region of interest" description="Disordered" evidence="1">
    <location>
        <begin position="771"/>
        <end position="804"/>
    </location>
</feature>
<dbReference type="GO" id="GO:0032053">
    <property type="term" value="P:ciliary basal body organization"/>
    <property type="evidence" value="ECO:0007669"/>
    <property type="project" value="TreeGrafter"/>
</dbReference>
<dbReference type="GO" id="GO:1903723">
    <property type="term" value="P:negative regulation of centriole elongation"/>
    <property type="evidence" value="ECO:0007669"/>
    <property type="project" value="TreeGrafter"/>
</dbReference>
<dbReference type="Proteomes" id="UP000192220">
    <property type="component" value="Unplaced"/>
</dbReference>
<dbReference type="FunCoup" id="A0A2I4BNZ6">
    <property type="interactions" value="602"/>
</dbReference>
<gene>
    <name evidence="3" type="primary">cp110</name>
</gene>
<feature type="compositionally biased region" description="Basic and acidic residues" evidence="1">
    <location>
        <begin position="781"/>
        <end position="791"/>
    </location>
</feature>
<evidence type="ECO:0000313" key="2">
    <source>
        <dbReference type="Proteomes" id="UP000192220"/>
    </source>
</evidence>
<feature type="region of interest" description="Disordered" evidence="1">
    <location>
        <begin position="617"/>
        <end position="640"/>
    </location>
</feature>
<protein>
    <submittedName>
        <fullName evidence="3">Uncharacterized protein cp110</fullName>
    </submittedName>
</protein>
<accession>A0A2I4BNZ6</accession>
<dbReference type="PANTHER" id="PTHR13594">
    <property type="entry name" value="CENTRIOLAR COILED-COIL PROTEIN OF 110 KDA"/>
    <property type="match status" value="1"/>
</dbReference>
<feature type="compositionally biased region" description="Low complexity" evidence="1">
    <location>
        <begin position="177"/>
        <end position="188"/>
    </location>
</feature>
<dbReference type="STRING" id="52670.A0A2I4BNZ6"/>
<feature type="compositionally biased region" description="Polar residues" evidence="1">
    <location>
        <begin position="620"/>
        <end position="639"/>
    </location>
</feature>
<dbReference type="InParanoid" id="A0A2I4BNZ6"/>
<dbReference type="GO" id="GO:0032465">
    <property type="term" value="P:regulation of cytokinesis"/>
    <property type="evidence" value="ECO:0007669"/>
    <property type="project" value="InterPro"/>
</dbReference>
<dbReference type="AlphaFoldDB" id="A0A2I4BNZ6"/>
<proteinExistence type="predicted"/>
<evidence type="ECO:0000256" key="1">
    <source>
        <dbReference type="SAM" id="MobiDB-lite"/>
    </source>
</evidence>
<feature type="region of interest" description="Disordered" evidence="1">
    <location>
        <begin position="160"/>
        <end position="196"/>
    </location>
</feature>
<feature type="compositionally biased region" description="Polar residues" evidence="1">
    <location>
        <begin position="319"/>
        <end position="332"/>
    </location>
</feature>
<dbReference type="InterPro" id="IPR033207">
    <property type="entry name" value="CCP110"/>
</dbReference>
<dbReference type="RefSeq" id="XP_013869472.1">
    <property type="nucleotide sequence ID" value="XM_014014018.1"/>
</dbReference>
<dbReference type="GO" id="GO:0007099">
    <property type="term" value="P:centriole replication"/>
    <property type="evidence" value="ECO:0007669"/>
    <property type="project" value="InterPro"/>
</dbReference>
<feature type="region of interest" description="Disordered" evidence="1">
    <location>
        <begin position="1110"/>
        <end position="1151"/>
    </location>
</feature>
<dbReference type="KEGG" id="alim:106521453"/>
<dbReference type="OrthoDB" id="10028852at2759"/>
<feature type="compositionally biased region" description="Basic and acidic residues" evidence="1">
    <location>
        <begin position="160"/>
        <end position="170"/>
    </location>
</feature>
<feature type="compositionally biased region" description="Basic and acidic residues" evidence="1">
    <location>
        <begin position="389"/>
        <end position="429"/>
    </location>
</feature>
<feature type="region of interest" description="Disordered" evidence="1">
    <location>
        <begin position="319"/>
        <end position="345"/>
    </location>
</feature>
<feature type="region of interest" description="Disordered" evidence="1">
    <location>
        <begin position="819"/>
        <end position="848"/>
    </location>
</feature>
<reference evidence="3" key="1">
    <citation type="submission" date="2025-08" db="UniProtKB">
        <authorList>
            <consortium name="RefSeq"/>
        </authorList>
    </citation>
    <scope>IDENTIFICATION</scope>
</reference>
<feature type="compositionally biased region" description="Basic residues" evidence="1">
    <location>
        <begin position="1142"/>
        <end position="1151"/>
    </location>
</feature>
<feature type="compositionally biased region" description="Polar residues" evidence="1">
    <location>
        <begin position="771"/>
        <end position="780"/>
    </location>
</feature>
<dbReference type="PANTHER" id="PTHR13594:SF2">
    <property type="entry name" value="SI:CH73-100L22.3"/>
    <property type="match status" value="1"/>
</dbReference>
<dbReference type="CTD" id="100329274"/>
<dbReference type="GO" id="GO:0005814">
    <property type="term" value="C:centriole"/>
    <property type="evidence" value="ECO:0007669"/>
    <property type="project" value="InterPro"/>
</dbReference>